<name>A0ABS0NL12_9ACTN</name>
<dbReference type="Pfam" id="PF04655">
    <property type="entry name" value="APH_6_hur"/>
    <property type="match status" value="1"/>
</dbReference>
<dbReference type="RefSeq" id="WP_197989359.1">
    <property type="nucleotide sequence ID" value="NZ_JACYXC010000001.1"/>
</dbReference>
<dbReference type="InterPro" id="IPR011009">
    <property type="entry name" value="Kinase-like_dom_sf"/>
</dbReference>
<reference evidence="1 2" key="1">
    <citation type="submission" date="2020-09" db="EMBL/GenBank/DDBJ databases">
        <title>Biosynthesis of the nuclear factor of activated T cells inhibitor NFAT-133 and its congeners in Streptomyces pactum.</title>
        <authorList>
            <person name="Zhou W."/>
            <person name="Posri P."/>
            <person name="Abugrain M.E."/>
            <person name="Weisberg A.J."/>
            <person name="Chang J.H."/>
            <person name="Mahmud T."/>
        </authorList>
    </citation>
    <scope>NUCLEOTIDE SEQUENCE [LARGE SCALE GENOMIC DNA]</scope>
    <source>
        <strain evidence="1 2">ATCC 27456</strain>
    </source>
</reference>
<proteinExistence type="predicted"/>
<dbReference type="Proteomes" id="UP000807371">
    <property type="component" value="Unassembled WGS sequence"/>
</dbReference>
<keyword evidence="2" id="KW-1185">Reference proteome</keyword>
<organism evidence="1 2">
    <name type="scientific">Streptomyces pactum</name>
    <dbReference type="NCBI Taxonomy" id="68249"/>
    <lineage>
        <taxon>Bacteria</taxon>
        <taxon>Bacillati</taxon>
        <taxon>Actinomycetota</taxon>
        <taxon>Actinomycetes</taxon>
        <taxon>Kitasatosporales</taxon>
        <taxon>Streptomycetaceae</taxon>
        <taxon>Streptomyces</taxon>
    </lineage>
</organism>
<dbReference type="EMBL" id="JACYXC010000001">
    <property type="protein sequence ID" value="MBH5335872.1"/>
    <property type="molecule type" value="Genomic_DNA"/>
</dbReference>
<sequence>MTRIEVPGRLAAYYEDYAGGPEWIAALPELITEFLERWDLRPDGAPAHGHAALVLPVTGKDGTPAAVKFQQVTEETAGEAAGLRAWAGQGAVRLLDHDPASGTMLLERLDARRSLASVPDDQAALLKLAELMARLTGTPAPDGLRTLAGITDALLDEVPGLLERVADADHRRLLESCLAAVREVRGEPGDRLLHWDLHYENVLAPLPGSGRGPWLAIDPKPLAGDPGFELLPALYNRWDDVLATGDTARAVRRRFDLLTEITGQERQRALRWTLARVLENAAWELRDEDPELPEEHLVIAGTLLAAAGD</sequence>
<accession>A0ABS0NL12</accession>
<dbReference type="SUPFAM" id="SSF56112">
    <property type="entry name" value="Protein kinase-like (PK-like)"/>
    <property type="match status" value="1"/>
</dbReference>
<evidence type="ECO:0000313" key="1">
    <source>
        <dbReference type="EMBL" id="MBH5335872.1"/>
    </source>
</evidence>
<protein>
    <submittedName>
        <fullName evidence="1">Hydroxyurea phosphotransferase</fullName>
    </submittedName>
</protein>
<comment type="caution">
    <text evidence="1">The sequence shown here is derived from an EMBL/GenBank/DDBJ whole genome shotgun (WGS) entry which is preliminary data.</text>
</comment>
<evidence type="ECO:0000313" key="2">
    <source>
        <dbReference type="Proteomes" id="UP000807371"/>
    </source>
</evidence>
<dbReference type="InterPro" id="IPR006748">
    <property type="entry name" value="NH2Glyco/OHUrea_AB-resist_kin"/>
</dbReference>
<gene>
    <name evidence="1" type="ORF">IHE55_14175</name>
</gene>